<dbReference type="RefSeq" id="WP_343856793.1">
    <property type="nucleotide sequence ID" value="NZ_BAAAFD010000002.1"/>
</dbReference>
<organism evidence="2 3">
    <name type="scientific">Aliiglaciecola litoralis</name>
    <dbReference type="NCBI Taxonomy" id="582857"/>
    <lineage>
        <taxon>Bacteria</taxon>
        <taxon>Pseudomonadati</taxon>
        <taxon>Pseudomonadota</taxon>
        <taxon>Gammaproteobacteria</taxon>
        <taxon>Alteromonadales</taxon>
        <taxon>Alteromonadaceae</taxon>
        <taxon>Aliiglaciecola</taxon>
    </lineage>
</organism>
<keyword evidence="1" id="KW-0472">Membrane</keyword>
<reference evidence="2 3" key="1">
    <citation type="journal article" date="2019" name="Int. J. Syst. Evol. Microbiol.">
        <title>The Global Catalogue of Microorganisms (GCM) 10K type strain sequencing project: providing services to taxonomists for standard genome sequencing and annotation.</title>
        <authorList>
            <consortium name="The Broad Institute Genomics Platform"/>
            <consortium name="The Broad Institute Genome Sequencing Center for Infectious Disease"/>
            <person name="Wu L."/>
            <person name="Ma J."/>
        </authorList>
    </citation>
    <scope>NUCLEOTIDE SEQUENCE [LARGE SCALE GENOMIC DNA]</scope>
    <source>
        <strain evidence="2 3">JCM 15896</strain>
    </source>
</reference>
<keyword evidence="3" id="KW-1185">Reference proteome</keyword>
<evidence type="ECO:0000313" key="2">
    <source>
        <dbReference type="EMBL" id="GAA0853942.1"/>
    </source>
</evidence>
<accession>A0ABN1LDT3</accession>
<protein>
    <submittedName>
        <fullName evidence="2">Uncharacterized protein</fullName>
    </submittedName>
</protein>
<evidence type="ECO:0000313" key="3">
    <source>
        <dbReference type="Proteomes" id="UP001500359"/>
    </source>
</evidence>
<dbReference type="EMBL" id="BAAAFD010000002">
    <property type="protein sequence ID" value="GAA0853942.1"/>
    <property type="molecule type" value="Genomic_DNA"/>
</dbReference>
<dbReference type="Proteomes" id="UP001500359">
    <property type="component" value="Unassembled WGS sequence"/>
</dbReference>
<comment type="caution">
    <text evidence="2">The sequence shown here is derived from an EMBL/GenBank/DDBJ whole genome shotgun (WGS) entry which is preliminary data.</text>
</comment>
<proteinExistence type="predicted"/>
<keyword evidence="1" id="KW-0812">Transmembrane</keyword>
<gene>
    <name evidence="2" type="ORF">GCM10009114_08080</name>
</gene>
<keyword evidence="1" id="KW-1133">Transmembrane helix</keyword>
<evidence type="ECO:0000256" key="1">
    <source>
        <dbReference type="SAM" id="Phobius"/>
    </source>
</evidence>
<name>A0ABN1LDT3_9ALTE</name>
<sequence>MILSRVTKHVKEQNWFAVFIDFIIVVFGVFIGIQVANWNEAQVEFQQETEALIELRKELHGSIVSTQARALAYKQATDAGKRSLAFIDSQQDCGERCWDRLVDFMHASQWQSLNVSYASYQNMRNQGFPASIVIVDAVEVYVAHSKNNAQSFNELPLYRSLVRQLINVEAQEYYWQYCWAFKDGVEIYNLQCPEGLSNHAAKLLVNEVSNNANIKPHLTEWVGAIVSLPNALVDQNKTAQKAIDLINQELETR</sequence>
<feature type="transmembrane region" description="Helical" evidence="1">
    <location>
        <begin position="15"/>
        <end position="36"/>
    </location>
</feature>